<reference evidence="1" key="3">
    <citation type="submission" date="2025-09" db="UniProtKB">
        <authorList>
            <consortium name="Ensembl"/>
        </authorList>
    </citation>
    <scope>IDENTIFICATION</scope>
</reference>
<reference evidence="1" key="1">
    <citation type="journal article" date="2020" name="Gigascience">
        <title>An improved pig reference genome sequence to enable pig genetics and genomics research.</title>
        <authorList>
            <person name="Warr A."/>
            <person name="Affara N."/>
            <person name="Aken B."/>
            <person name="Beiki H."/>
            <person name="Bickhart D.M."/>
            <person name="Billis K."/>
            <person name="Chow W."/>
            <person name="Eory L."/>
            <person name="Finlayson H.A."/>
            <person name="Flicek P."/>
            <person name="Giron C.G."/>
            <person name="Griffin D.K."/>
            <person name="Hall R."/>
            <person name="Hannum G."/>
            <person name="Hourlier T."/>
            <person name="Howe K."/>
            <person name="Hume D.A."/>
            <person name="Izuogu O."/>
            <person name="Kim K."/>
            <person name="Koren S."/>
            <person name="Liu H."/>
            <person name="Manchanda N."/>
            <person name="Martin F.J."/>
            <person name="Nonneman D.J."/>
            <person name="O'Connor R.E."/>
            <person name="Phillippy A.M."/>
            <person name="Rohrer G.A."/>
            <person name="Rosen B.D."/>
            <person name="Rund L.A."/>
            <person name="Sargent C.A."/>
            <person name="Schook L.B."/>
            <person name="Schroeder S.G."/>
            <person name="Schwartz A.S."/>
            <person name="Skinner B.M."/>
            <person name="Talbot R."/>
            <person name="Tseng E."/>
            <person name="Tuggle C.K."/>
            <person name="Watson M."/>
            <person name="Smith T.P.L."/>
            <person name="Archibald A.L."/>
        </authorList>
    </citation>
    <scope>NUCLEOTIDE SEQUENCE [LARGE SCALE GENOMIC DNA]</scope>
    <source>
        <strain evidence="1">Duroc</strain>
    </source>
</reference>
<name>A0A8W4FBI9_PIG</name>
<evidence type="ECO:0000313" key="1">
    <source>
        <dbReference type="Ensembl" id="ENSSSCP00000076761.1"/>
    </source>
</evidence>
<reference evidence="1" key="2">
    <citation type="submission" date="2025-08" db="UniProtKB">
        <authorList>
            <consortium name="Ensembl"/>
        </authorList>
    </citation>
    <scope>IDENTIFICATION</scope>
</reference>
<organism evidence="1 2">
    <name type="scientific">Sus scrofa</name>
    <name type="common">Pig</name>
    <dbReference type="NCBI Taxonomy" id="9823"/>
    <lineage>
        <taxon>Eukaryota</taxon>
        <taxon>Metazoa</taxon>
        <taxon>Chordata</taxon>
        <taxon>Craniata</taxon>
        <taxon>Vertebrata</taxon>
        <taxon>Euteleostomi</taxon>
        <taxon>Mammalia</taxon>
        <taxon>Eutheria</taxon>
        <taxon>Laurasiatheria</taxon>
        <taxon>Artiodactyla</taxon>
        <taxon>Suina</taxon>
        <taxon>Suidae</taxon>
        <taxon>Sus</taxon>
    </lineage>
</organism>
<dbReference type="Ensembl" id="ENSSSCT00000092415.1">
    <property type="protein sequence ID" value="ENSSSCP00000076761.1"/>
    <property type="gene ID" value="ENSSSCG00000052660.1"/>
</dbReference>
<accession>A0A8W4FBI9</accession>
<proteinExistence type="predicted"/>
<dbReference type="AlphaFoldDB" id="A0A8W4FBI9"/>
<evidence type="ECO:0000313" key="2">
    <source>
        <dbReference type="Proteomes" id="UP000008227"/>
    </source>
</evidence>
<sequence length="67" mass="7414">MRIYTWHSVFCIDPPAFVTSSVNSPSFERTPVMVVDPCSLSLSLSLSLLLVILELSTDSSAPLLYHE</sequence>
<dbReference type="GeneTree" id="ENSGT00910000146847"/>
<keyword evidence="2" id="KW-1185">Reference proteome</keyword>
<dbReference type="Proteomes" id="UP000008227">
    <property type="component" value="Chromosome 7"/>
</dbReference>
<protein>
    <submittedName>
        <fullName evidence="1">Uncharacterized protein</fullName>
    </submittedName>
</protein>